<name>A0AAV1NTB9_SCOSC</name>
<dbReference type="AlphaFoldDB" id="A0AAV1NTB9"/>
<dbReference type="Proteomes" id="UP001314229">
    <property type="component" value="Unassembled WGS sequence"/>
</dbReference>
<evidence type="ECO:0000313" key="2">
    <source>
        <dbReference type="Proteomes" id="UP001314229"/>
    </source>
</evidence>
<dbReference type="EMBL" id="CAWUFR010000060">
    <property type="protein sequence ID" value="CAK6962721.1"/>
    <property type="molecule type" value="Genomic_DNA"/>
</dbReference>
<organism evidence="1 2">
    <name type="scientific">Scomber scombrus</name>
    <name type="common">Atlantic mackerel</name>
    <name type="synonym">Scomber vernalis</name>
    <dbReference type="NCBI Taxonomy" id="13677"/>
    <lineage>
        <taxon>Eukaryota</taxon>
        <taxon>Metazoa</taxon>
        <taxon>Chordata</taxon>
        <taxon>Craniata</taxon>
        <taxon>Vertebrata</taxon>
        <taxon>Euteleostomi</taxon>
        <taxon>Actinopterygii</taxon>
        <taxon>Neopterygii</taxon>
        <taxon>Teleostei</taxon>
        <taxon>Neoteleostei</taxon>
        <taxon>Acanthomorphata</taxon>
        <taxon>Pelagiaria</taxon>
        <taxon>Scombriformes</taxon>
        <taxon>Scombridae</taxon>
        <taxon>Scomber</taxon>
    </lineage>
</organism>
<keyword evidence="2" id="KW-1185">Reference proteome</keyword>
<sequence length="83" mass="8973">MPACENTLFIGSAPALMESYPALFTDVTGWTEPIIGNGSSQHYDLFIKEVKNDTFIARRCTVPLSCRAPACPTLSCHIDGAPL</sequence>
<gene>
    <name evidence="1" type="ORF">FSCOSCO3_A022546</name>
</gene>
<evidence type="ECO:0000313" key="1">
    <source>
        <dbReference type="EMBL" id="CAK6962721.1"/>
    </source>
</evidence>
<proteinExistence type="predicted"/>
<protein>
    <submittedName>
        <fullName evidence="1">Uncharacterized protein</fullName>
    </submittedName>
</protein>
<reference evidence="1 2" key="1">
    <citation type="submission" date="2024-01" db="EMBL/GenBank/DDBJ databases">
        <authorList>
            <person name="Alioto T."/>
            <person name="Alioto T."/>
            <person name="Gomez Garrido J."/>
        </authorList>
    </citation>
    <scope>NUCLEOTIDE SEQUENCE [LARGE SCALE GENOMIC DNA]</scope>
</reference>
<comment type="caution">
    <text evidence="1">The sequence shown here is derived from an EMBL/GenBank/DDBJ whole genome shotgun (WGS) entry which is preliminary data.</text>
</comment>
<accession>A0AAV1NTB9</accession>